<feature type="compositionally biased region" description="Acidic residues" evidence="1">
    <location>
        <begin position="261"/>
        <end position="277"/>
    </location>
</feature>
<keyword evidence="3" id="KW-1185">Reference proteome</keyword>
<comment type="caution">
    <text evidence="2">The sequence shown here is derived from an EMBL/GenBank/DDBJ whole genome shotgun (WGS) entry which is preliminary data.</text>
</comment>
<reference evidence="2" key="2">
    <citation type="journal article" date="2023" name="IMA Fungus">
        <title>Comparative genomic study of the Penicillium genus elucidates a diverse pangenome and 15 lateral gene transfer events.</title>
        <authorList>
            <person name="Petersen C."/>
            <person name="Sorensen T."/>
            <person name="Nielsen M.R."/>
            <person name="Sondergaard T.E."/>
            <person name="Sorensen J.L."/>
            <person name="Fitzpatrick D.A."/>
            <person name="Frisvad J.C."/>
            <person name="Nielsen K.L."/>
        </authorList>
    </citation>
    <scope>NUCLEOTIDE SEQUENCE</scope>
    <source>
        <strain evidence="2">IBT 26290</strain>
    </source>
</reference>
<proteinExistence type="predicted"/>
<organism evidence="2 3">
    <name type="scientific">Penicillium canariense</name>
    <dbReference type="NCBI Taxonomy" id="189055"/>
    <lineage>
        <taxon>Eukaryota</taxon>
        <taxon>Fungi</taxon>
        <taxon>Dikarya</taxon>
        <taxon>Ascomycota</taxon>
        <taxon>Pezizomycotina</taxon>
        <taxon>Eurotiomycetes</taxon>
        <taxon>Eurotiomycetidae</taxon>
        <taxon>Eurotiales</taxon>
        <taxon>Aspergillaceae</taxon>
        <taxon>Penicillium</taxon>
    </lineage>
</organism>
<gene>
    <name evidence="2" type="ORF">N7482_002637</name>
</gene>
<dbReference type="OrthoDB" id="4670414at2759"/>
<evidence type="ECO:0000313" key="3">
    <source>
        <dbReference type="Proteomes" id="UP001149163"/>
    </source>
</evidence>
<evidence type="ECO:0000256" key="1">
    <source>
        <dbReference type="SAM" id="MobiDB-lite"/>
    </source>
</evidence>
<evidence type="ECO:0000313" key="2">
    <source>
        <dbReference type="EMBL" id="KAJ5176760.1"/>
    </source>
</evidence>
<name>A0A9W9IGG0_9EURO</name>
<reference evidence="2" key="1">
    <citation type="submission" date="2022-11" db="EMBL/GenBank/DDBJ databases">
        <authorList>
            <person name="Petersen C."/>
        </authorList>
    </citation>
    <scope>NUCLEOTIDE SEQUENCE</scope>
    <source>
        <strain evidence="2">IBT 26290</strain>
    </source>
</reference>
<accession>A0A9W9IGG0</accession>
<protein>
    <submittedName>
        <fullName evidence="2">Uncharacterized protein</fullName>
    </submittedName>
</protein>
<dbReference type="AlphaFoldDB" id="A0A9W9IGG0"/>
<dbReference type="GeneID" id="81423938"/>
<dbReference type="Proteomes" id="UP001149163">
    <property type="component" value="Unassembled WGS sequence"/>
</dbReference>
<dbReference type="EMBL" id="JAPQKN010000001">
    <property type="protein sequence ID" value="KAJ5176760.1"/>
    <property type="molecule type" value="Genomic_DNA"/>
</dbReference>
<sequence length="301" mass="33052">MGAGDDSSFFLYGVGERPEALTLGTLVLEKYWQPMNARHYTHPLLSDQALQEHAYTTNLNNVVFHGSSRVSPSVGVEGLDLINLGLAYNKDLERMSYIVRSPETFFSTSVLNTPLAQQKLKLWLSAAHSDYVLNFKFARRPKVWLLTGLYLLEGARTIVSMGQSSEISVGVSSAIIGALSGVPVGGSVSLGVGSSWEMAMEVSDPHVWAAQYRLLDVHFIKMGKGGVEGVKLPTTMGLYRDIMSVNTARGGEGNSIKLGLEDTESEEGAADDQDSTELEEYEQWLEEAIKIFEKAPKHYLQ</sequence>
<dbReference type="RefSeq" id="XP_056548368.1">
    <property type="nucleotide sequence ID" value="XM_056684762.1"/>
</dbReference>
<feature type="region of interest" description="Disordered" evidence="1">
    <location>
        <begin position="253"/>
        <end position="277"/>
    </location>
</feature>